<organism evidence="1 2">
    <name type="scientific">Calocera viscosa (strain TUFC12733)</name>
    <dbReference type="NCBI Taxonomy" id="1330018"/>
    <lineage>
        <taxon>Eukaryota</taxon>
        <taxon>Fungi</taxon>
        <taxon>Dikarya</taxon>
        <taxon>Basidiomycota</taxon>
        <taxon>Agaricomycotina</taxon>
        <taxon>Dacrymycetes</taxon>
        <taxon>Dacrymycetales</taxon>
        <taxon>Dacrymycetaceae</taxon>
        <taxon>Calocera</taxon>
    </lineage>
</organism>
<evidence type="ECO:0000313" key="1">
    <source>
        <dbReference type="EMBL" id="KZP00673.1"/>
    </source>
</evidence>
<keyword evidence="2" id="KW-1185">Reference proteome</keyword>
<dbReference type="Proteomes" id="UP000076738">
    <property type="component" value="Unassembled WGS sequence"/>
</dbReference>
<gene>
    <name evidence="1" type="ORF">CALVIDRAFT_207357</name>
</gene>
<reference evidence="1 2" key="1">
    <citation type="journal article" date="2016" name="Mol. Biol. Evol.">
        <title>Comparative Genomics of Early-Diverging Mushroom-Forming Fungi Provides Insights into the Origins of Lignocellulose Decay Capabilities.</title>
        <authorList>
            <person name="Nagy L.G."/>
            <person name="Riley R."/>
            <person name="Tritt A."/>
            <person name="Adam C."/>
            <person name="Daum C."/>
            <person name="Floudas D."/>
            <person name="Sun H."/>
            <person name="Yadav J.S."/>
            <person name="Pangilinan J."/>
            <person name="Larsson K.H."/>
            <person name="Matsuura K."/>
            <person name="Barry K."/>
            <person name="Labutti K."/>
            <person name="Kuo R."/>
            <person name="Ohm R.A."/>
            <person name="Bhattacharya S.S."/>
            <person name="Shirouzu T."/>
            <person name="Yoshinaga Y."/>
            <person name="Martin F.M."/>
            <person name="Grigoriev I.V."/>
            <person name="Hibbett D.S."/>
        </authorList>
    </citation>
    <scope>NUCLEOTIDE SEQUENCE [LARGE SCALE GENOMIC DNA]</scope>
    <source>
        <strain evidence="1 2">TUFC12733</strain>
    </source>
</reference>
<protein>
    <submittedName>
        <fullName evidence="1">Uncharacterized protein</fullName>
    </submittedName>
</protein>
<name>A0A167R8S6_CALVF</name>
<dbReference type="EMBL" id="KV417268">
    <property type="protein sequence ID" value="KZP00673.1"/>
    <property type="molecule type" value="Genomic_DNA"/>
</dbReference>
<proteinExistence type="predicted"/>
<accession>A0A167R8S6</accession>
<dbReference type="AlphaFoldDB" id="A0A167R8S6"/>
<evidence type="ECO:0000313" key="2">
    <source>
        <dbReference type="Proteomes" id="UP000076738"/>
    </source>
</evidence>
<sequence length="149" mass="15985">MVRITHSRGRTCCSRVFHIPATLPSRPCSRTIRLGSTPGGNTPRAAADGALAVSHQQRMWDRQYRNHRVSVGRVGGRANVGPRHFPVGARTGSRPLAPRRCTSSCGSLADMRRANQSLAPQRRAIPRSANTAAAADGMEGGLDPLGRII</sequence>